<evidence type="ECO:0000256" key="2">
    <source>
        <dbReference type="ARBA" id="ARBA00023163"/>
    </source>
</evidence>
<evidence type="ECO:0000259" key="4">
    <source>
        <dbReference type="Pfam" id="PF13490"/>
    </source>
</evidence>
<dbReference type="Pfam" id="PF13490">
    <property type="entry name" value="zf-HC2"/>
    <property type="match status" value="1"/>
</dbReference>
<feature type="domain" description="Putative zinc-finger" evidence="4">
    <location>
        <begin position="6"/>
        <end position="35"/>
    </location>
</feature>
<accession>A0A3N0DRE3</accession>
<evidence type="ECO:0000313" key="6">
    <source>
        <dbReference type="Proteomes" id="UP000269198"/>
    </source>
</evidence>
<dbReference type="InterPro" id="IPR027383">
    <property type="entry name" value="Znf_put"/>
</dbReference>
<evidence type="ECO:0000313" key="5">
    <source>
        <dbReference type="EMBL" id="RNL78209.1"/>
    </source>
</evidence>
<dbReference type="OrthoDB" id="3743969at2"/>
<comment type="caution">
    <text evidence="5">The sequence shown here is derived from an EMBL/GenBank/DDBJ whole genome shotgun (WGS) entry which is preliminary data.</text>
</comment>
<reference evidence="5 6" key="1">
    <citation type="submission" date="2018-11" db="EMBL/GenBank/DDBJ databases">
        <title>The genome draft of YIM 96095.</title>
        <authorList>
            <person name="Tang S.-K."/>
            <person name="Chunyu W.-X."/>
            <person name="Feng Y.-Z."/>
        </authorList>
    </citation>
    <scope>NUCLEOTIDE SEQUENCE [LARGE SCALE GENOMIC DNA]</scope>
    <source>
        <strain evidence="5 6">YIM 96095</strain>
    </source>
</reference>
<dbReference type="InterPro" id="IPR041916">
    <property type="entry name" value="Anti_sigma_zinc_sf"/>
</dbReference>
<organism evidence="5 6">
    <name type="scientific">Halostreptopolyspora alba</name>
    <dbReference type="NCBI Taxonomy" id="2487137"/>
    <lineage>
        <taxon>Bacteria</taxon>
        <taxon>Bacillati</taxon>
        <taxon>Actinomycetota</taxon>
        <taxon>Actinomycetes</taxon>
        <taxon>Streptosporangiales</taxon>
        <taxon>Nocardiopsidaceae</taxon>
        <taxon>Halostreptopolyspora</taxon>
    </lineage>
</organism>
<dbReference type="Proteomes" id="UP000269198">
    <property type="component" value="Unassembled WGS sequence"/>
</dbReference>
<feature type="region of interest" description="Disordered" evidence="3">
    <location>
        <begin position="184"/>
        <end position="220"/>
    </location>
</feature>
<feature type="region of interest" description="Disordered" evidence="3">
    <location>
        <begin position="68"/>
        <end position="137"/>
    </location>
</feature>
<feature type="compositionally biased region" description="Gly residues" evidence="3">
    <location>
        <begin position="102"/>
        <end position="111"/>
    </location>
</feature>
<proteinExistence type="predicted"/>
<keyword evidence="1" id="KW-0805">Transcription regulation</keyword>
<keyword evidence="6" id="KW-1185">Reference proteome</keyword>
<name>A0A3N0DRE3_9ACTN</name>
<sequence length="220" mass="22644">MEHLGERLSALVDGELGHAERDRALAHLASCETCRFEAEMLRRLKRRLHGLDGPEPSTDLMGRLSALKESSTGEPPLGPPAGPSGGHGPLGTHPSLGSSRPIGGGLPGTPHGGHPAAEPEPARGPVRRSATPLSLLRPPWGRTRYAVAGASVVALALGTAFVAGDEREGAPVVRPALEQYEVEHAVVSGQAPDLGPPEGDEGGGQRALDGQAPDDAATPR</sequence>
<evidence type="ECO:0000256" key="1">
    <source>
        <dbReference type="ARBA" id="ARBA00023015"/>
    </source>
</evidence>
<dbReference type="EMBL" id="RJMB01000040">
    <property type="protein sequence ID" value="RNL78209.1"/>
    <property type="molecule type" value="Genomic_DNA"/>
</dbReference>
<dbReference type="RefSeq" id="WP_123203601.1">
    <property type="nucleotide sequence ID" value="NZ_RJMB01000040.1"/>
</dbReference>
<dbReference type="Gene3D" id="1.10.10.1320">
    <property type="entry name" value="Anti-sigma factor, zinc-finger domain"/>
    <property type="match status" value="1"/>
</dbReference>
<dbReference type="AlphaFoldDB" id="A0A3N0DRE3"/>
<protein>
    <submittedName>
        <fullName evidence="5">Zf-HC2 domain-containing protein</fullName>
    </submittedName>
</protein>
<gene>
    <name evidence="5" type="ORF">EFW17_23340</name>
</gene>
<keyword evidence="2" id="KW-0804">Transcription</keyword>
<evidence type="ECO:0000256" key="3">
    <source>
        <dbReference type="SAM" id="MobiDB-lite"/>
    </source>
</evidence>